<dbReference type="OrthoDB" id="10436at2157"/>
<dbReference type="InterPro" id="IPR011330">
    <property type="entry name" value="Glyco_hydro/deAcase_b/a-brl"/>
</dbReference>
<dbReference type="GO" id="GO:0016810">
    <property type="term" value="F:hydrolase activity, acting on carbon-nitrogen (but not peptide) bonds"/>
    <property type="evidence" value="ECO:0007669"/>
    <property type="project" value="InterPro"/>
</dbReference>
<evidence type="ECO:0000256" key="3">
    <source>
        <dbReference type="SAM" id="Phobius"/>
    </source>
</evidence>
<dbReference type="SUPFAM" id="SSF88713">
    <property type="entry name" value="Glycoside hydrolase/deacetylase"/>
    <property type="match status" value="1"/>
</dbReference>
<name>F0TBN3_METLA</name>
<dbReference type="Gene3D" id="3.20.20.370">
    <property type="entry name" value="Glycoside hydrolase/deacetylase"/>
    <property type="match status" value="1"/>
</dbReference>
<feature type="transmembrane region" description="Helical" evidence="3">
    <location>
        <begin position="382"/>
        <end position="399"/>
    </location>
</feature>
<dbReference type="GeneID" id="10277309"/>
<keyword evidence="2" id="KW-0732">Signal</keyword>
<dbReference type="PANTHER" id="PTHR34216:SF3">
    <property type="entry name" value="POLY-BETA-1,6-N-ACETYL-D-GLUCOSAMINE N-DEACETYLASE"/>
    <property type="match status" value="1"/>
</dbReference>
<keyword evidence="3" id="KW-0812">Transmembrane</keyword>
<dbReference type="PANTHER" id="PTHR34216">
    <property type="match status" value="1"/>
</dbReference>
<dbReference type="InterPro" id="IPR051398">
    <property type="entry name" value="Polysacch_Deacetylase"/>
</dbReference>
<protein>
    <submittedName>
        <fullName evidence="5">Polysaccharide deacetylase</fullName>
    </submittedName>
</protein>
<dbReference type="eggNOG" id="arCOG02878">
    <property type="taxonomic scope" value="Archaea"/>
</dbReference>
<dbReference type="GO" id="GO:0005576">
    <property type="term" value="C:extracellular region"/>
    <property type="evidence" value="ECO:0007669"/>
    <property type="project" value="UniProtKB-SubCell"/>
</dbReference>
<dbReference type="EMBL" id="CP002551">
    <property type="protein sequence ID" value="ADZ09110.1"/>
    <property type="molecule type" value="Genomic_DNA"/>
</dbReference>
<evidence type="ECO:0000256" key="2">
    <source>
        <dbReference type="ARBA" id="ARBA00022729"/>
    </source>
</evidence>
<sequence>MFKIPVPVIMYHSVGIPCNKWHYNFLTCPHKTFENQLKWLRKKNFNSISLNQLYESMKKGTDLPKNPFLITFDEGYLDNWTYAYPLLKKYGFKATIYVNPEFISNNNVHENLENVWNGDTNFDNIENVGFLSWKEIRIMEEDNVIDIQSHTLTHTSYPISPKIIDFRHPKDLYGWMSWNDNIDKKPYLQIDNENFINFGQPVYENERSIGAKIYYPDVNLDKILIDYVKENGEKEFFESKNWKSLLLNIANEYRENNLFEEIYENEKQRQDRIVYELKKSKEIIEKKLNKKVEFLCWPGGVTNLESLRKASELGYKSSTAGKDIKYERKMMKNVYGEDPSRINRVGATIYWDGYEGFGSKVKYFDGYTLIKFLHKFQNRNKFFVYPVLGSVYLATKFFYNLKK</sequence>
<reference evidence="6" key="1">
    <citation type="submission" date="2011-02" db="EMBL/GenBank/DDBJ databases">
        <title>Complete sequence of Methanobacterium sp. AL-21.</title>
        <authorList>
            <consortium name="US DOE Joint Genome Institute"/>
            <person name="Lucas S."/>
            <person name="Copeland A."/>
            <person name="Lapidus A."/>
            <person name="Cheng J.-F."/>
            <person name="Goodwin L."/>
            <person name="Pitluck S."/>
            <person name="Chertkov O."/>
            <person name="Detter J.C."/>
            <person name="Han C."/>
            <person name="Tapia R."/>
            <person name="Land M."/>
            <person name="Hauser L."/>
            <person name="Kyrpides N."/>
            <person name="Ivanova N."/>
            <person name="Mikhailova N."/>
            <person name="Pagani I."/>
            <person name="Cadillo-Quiroz H."/>
            <person name="Imachi H."/>
            <person name="Zinder S."/>
            <person name="Liu W."/>
            <person name="Woyke T."/>
        </authorList>
    </citation>
    <scope>NUCLEOTIDE SEQUENCE [LARGE SCALE GENOMIC DNA]</scope>
    <source>
        <strain evidence="6">AL-21</strain>
    </source>
</reference>
<gene>
    <name evidence="5" type="ordered locus">Metbo_0860</name>
</gene>
<accession>F0TBN3</accession>
<dbReference type="AlphaFoldDB" id="F0TBN3"/>
<comment type="subcellular location">
    <subcellularLocation>
        <location evidence="1">Secreted</location>
    </subcellularLocation>
</comment>
<dbReference type="KEGG" id="mel:Metbo_0860"/>
<evidence type="ECO:0000313" key="6">
    <source>
        <dbReference type="Proteomes" id="UP000007490"/>
    </source>
</evidence>
<keyword evidence="3" id="KW-1133">Transmembrane helix</keyword>
<organism evidence="5 6">
    <name type="scientific">Methanobacterium lacus (strain AL-21)</name>
    <dbReference type="NCBI Taxonomy" id="877455"/>
    <lineage>
        <taxon>Archaea</taxon>
        <taxon>Methanobacteriati</taxon>
        <taxon>Methanobacteriota</taxon>
        <taxon>Methanomada group</taxon>
        <taxon>Methanobacteria</taxon>
        <taxon>Methanobacteriales</taxon>
        <taxon>Methanobacteriaceae</taxon>
        <taxon>Methanobacterium</taxon>
    </lineage>
</organism>
<dbReference type="HOGENOM" id="CLU_030024_3_0_2"/>
<proteinExistence type="predicted"/>
<evidence type="ECO:0000259" key="4">
    <source>
        <dbReference type="Pfam" id="PF01522"/>
    </source>
</evidence>
<keyword evidence="3" id="KW-0472">Membrane</keyword>
<feature type="domain" description="NodB homology" evidence="4">
    <location>
        <begin position="63"/>
        <end position="158"/>
    </location>
</feature>
<evidence type="ECO:0000313" key="5">
    <source>
        <dbReference type="EMBL" id="ADZ09110.1"/>
    </source>
</evidence>
<dbReference type="STRING" id="877455.Metbo_0860"/>
<dbReference type="Proteomes" id="UP000007490">
    <property type="component" value="Chromosome"/>
</dbReference>
<dbReference type="RefSeq" id="WP_013644461.1">
    <property type="nucleotide sequence ID" value="NC_015216.1"/>
</dbReference>
<dbReference type="CDD" id="cd10969">
    <property type="entry name" value="CE4_Ecf1_like_5s"/>
    <property type="match status" value="1"/>
</dbReference>
<dbReference type="GO" id="GO:0005975">
    <property type="term" value="P:carbohydrate metabolic process"/>
    <property type="evidence" value="ECO:0007669"/>
    <property type="project" value="InterPro"/>
</dbReference>
<evidence type="ECO:0000256" key="1">
    <source>
        <dbReference type="ARBA" id="ARBA00004613"/>
    </source>
</evidence>
<dbReference type="Pfam" id="PF01522">
    <property type="entry name" value="Polysacc_deac_1"/>
    <property type="match status" value="1"/>
</dbReference>
<reference evidence="5 6" key="2">
    <citation type="journal article" date="2014" name="Int. J. Syst. Evol. Microbiol.">
        <title>Methanobacterium paludis sp. nov. and a novel strain of Methanobacterium lacus isolated from northern peatlands.</title>
        <authorList>
            <person name="Cadillo-Quiroz H."/>
            <person name="Brauer S.L."/>
            <person name="Goodson N."/>
            <person name="Yavitt J.B."/>
            <person name="Zinder S.H."/>
        </authorList>
    </citation>
    <scope>NUCLEOTIDE SEQUENCE [LARGE SCALE GENOMIC DNA]</scope>
    <source>
        <strain evidence="5 6">AL-21</strain>
    </source>
</reference>
<dbReference type="InterPro" id="IPR002509">
    <property type="entry name" value="NODB_dom"/>
</dbReference>
<keyword evidence="6" id="KW-1185">Reference proteome</keyword>